<keyword evidence="2" id="KW-1185">Reference proteome</keyword>
<evidence type="ECO:0000313" key="1">
    <source>
        <dbReference type="EMBL" id="MFD1062078.1"/>
    </source>
</evidence>
<proteinExistence type="predicted"/>
<sequence>MYFGTMKYLEAQFVIFETGSDNTIIKDDLDKTEIVNEINQFLDSRTKELSSIV</sequence>
<gene>
    <name evidence="1" type="ORF">ACFQ1Q_02370</name>
</gene>
<organism evidence="1 2">
    <name type="scientific">Winogradskyella litorisediminis</name>
    <dbReference type="NCBI Taxonomy" id="1156618"/>
    <lineage>
        <taxon>Bacteria</taxon>
        <taxon>Pseudomonadati</taxon>
        <taxon>Bacteroidota</taxon>
        <taxon>Flavobacteriia</taxon>
        <taxon>Flavobacteriales</taxon>
        <taxon>Flavobacteriaceae</taxon>
        <taxon>Winogradskyella</taxon>
    </lineage>
</organism>
<reference evidence="2" key="1">
    <citation type="journal article" date="2019" name="Int. J. Syst. Evol. Microbiol.">
        <title>The Global Catalogue of Microorganisms (GCM) 10K type strain sequencing project: providing services to taxonomists for standard genome sequencing and annotation.</title>
        <authorList>
            <consortium name="The Broad Institute Genomics Platform"/>
            <consortium name="The Broad Institute Genome Sequencing Center for Infectious Disease"/>
            <person name="Wu L."/>
            <person name="Ma J."/>
        </authorList>
    </citation>
    <scope>NUCLEOTIDE SEQUENCE [LARGE SCALE GENOMIC DNA]</scope>
    <source>
        <strain evidence="2">CCUG 62215</strain>
    </source>
</reference>
<name>A0ABW3N539_9FLAO</name>
<dbReference type="EMBL" id="JBHTJL010000008">
    <property type="protein sequence ID" value="MFD1062078.1"/>
    <property type="molecule type" value="Genomic_DNA"/>
</dbReference>
<dbReference type="Proteomes" id="UP001597013">
    <property type="component" value="Unassembled WGS sequence"/>
</dbReference>
<accession>A0ABW3N539</accession>
<dbReference type="RefSeq" id="WP_386127602.1">
    <property type="nucleotide sequence ID" value="NZ_JBHTJL010000008.1"/>
</dbReference>
<comment type="caution">
    <text evidence="1">The sequence shown here is derived from an EMBL/GenBank/DDBJ whole genome shotgun (WGS) entry which is preliminary data.</text>
</comment>
<protein>
    <submittedName>
        <fullName evidence="1">Uncharacterized protein</fullName>
    </submittedName>
</protein>
<evidence type="ECO:0000313" key="2">
    <source>
        <dbReference type="Proteomes" id="UP001597013"/>
    </source>
</evidence>